<evidence type="ECO:0000259" key="5">
    <source>
        <dbReference type="Pfam" id="PF01507"/>
    </source>
</evidence>
<feature type="binding site" evidence="4">
    <location>
        <position position="221"/>
    </location>
    <ligand>
        <name>[4Fe-4S] cluster</name>
        <dbReference type="ChEBI" id="CHEBI:49883"/>
    </ligand>
</feature>
<dbReference type="AlphaFoldDB" id="S5XW27"/>
<comment type="pathway">
    <text evidence="3 4">Sulfur metabolism; hydrogen sulfide biosynthesis; sulfite from sulfate.</text>
</comment>
<feature type="binding site" evidence="4">
    <location>
        <position position="224"/>
    </location>
    <ligand>
        <name>[4Fe-4S] cluster</name>
        <dbReference type="ChEBI" id="CHEBI:49883"/>
    </ligand>
</feature>
<dbReference type="GO" id="GO:0046872">
    <property type="term" value="F:metal ion binding"/>
    <property type="evidence" value="ECO:0007669"/>
    <property type="project" value="UniProtKB-KW"/>
</dbReference>
<dbReference type="InterPro" id="IPR004511">
    <property type="entry name" value="PAPS/APS_Rdtase"/>
</dbReference>
<sequence length="263" mass="29405">MPIAVWGPRPSRRPCIRKRPMLDGTLDDRAARLNNRYKHHAAIEVLRRAVNDPDLGKVALVSSFGSESVVLLHMISVVAPGTPVLFIDTQMLFPETVDYQLEVTRKLQLTDVRVIQATEKEVALNDPDGTLHQFSTDSCCNFRKTIPLERALSEFDGWITGRKRFQGGQRTELEFFEAEPPLRLRVNPLAHWRAADVQDYMAENNLPRHPLVAKGYASIGCAPCTSPIKPGEDPRAGRWRGSQKTECGIHYIGGKLVRTGANA</sequence>
<dbReference type="GO" id="GO:0019379">
    <property type="term" value="P:sulfate assimilation, phosphoadenylyl sulfate reduction by phosphoadenylyl-sulfate reductase (thioredoxin)"/>
    <property type="evidence" value="ECO:0007669"/>
    <property type="project" value="UniProtKB-UniRule"/>
</dbReference>
<name>S5XW27_PARAH</name>
<feature type="domain" description="Phosphoadenosine phosphosulphate reductase" evidence="5">
    <location>
        <begin position="58"/>
        <end position="227"/>
    </location>
</feature>
<comment type="function">
    <text evidence="4">Catalyzes the formation of sulfite from adenosine 5'-phosphosulfate (APS) using thioredoxin as an electron donor.</text>
</comment>
<evidence type="ECO:0000313" key="7">
    <source>
        <dbReference type="Proteomes" id="UP000015480"/>
    </source>
</evidence>
<dbReference type="NCBIfam" id="TIGR00434">
    <property type="entry name" value="cysH"/>
    <property type="match status" value="1"/>
</dbReference>
<dbReference type="EMBL" id="CP006650">
    <property type="protein sequence ID" value="AGT07575.1"/>
    <property type="molecule type" value="Genomic_DNA"/>
</dbReference>
<dbReference type="Pfam" id="PF01507">
    <property type="entry name" value="PAPS_reduct"/>
    <property type="match status" value="1"/>
</dbReference>
<dbReference type="PANTHER" id="PTHR46509">
    <property type="entry name" value="PHOSPHOADENOSINE PHOSPHOSULFATE REDUCTASE"/>
    <property type="match status" value="1"/>
</dbReference>
<dbReference type="SUPFAM" id="SSF52402">
    <property type="entry name" value="Adenine nucleotide alpha hydrolases-like"/>
    <property type="match status" value="1"/>
</dbReference>
<reference evidence="6 7" key="1">
    <citation type="journal article" date="2014" name="BMC Genomics">
        <title>Architecture and functions of a multipartite genome of the methylotrophic bacterium Paracoccus aminophilus JCM 7686, containing primary and secondary chromids.</title>
        <authorList>
            <person name="Dziewit L."/>
            <person name="Czarnecki J."/>
            <person name="Wibberg D."/>
            <person name="Radlinska M."/>
            <person name="Mrozek P."/>
            <person name="Szymczak M."/>
            <person name="Schluter A."/>
            <person name="Puhler A."/>
            <person name="Bartosik D."/>
        </authorList>
    </citation>
    <scope>NUCLEOTIDE SEQUENCE [LARGE SCALE GENOMIC DNA]</scope>
    <source>
        <strain evidence="6">JCM 7686</strain>
    </source>
</reference>
<dbReference type="PIRSF" id="PIRSF000857">
    <property type="entry name" value="PAPS_reductase"/>
    <property type="match status" value="1"/>
</dbReference>
<dbReference type="GO" id="GO:0005737">
    <property type="term" value="C:cytoplasm"/>
    <property type="evidence" value="ECO:0007669"/>
    <property type="project" value="UniProtKB-SubCell"/>
</dbReference>
<dbReference type="GO" id="GO:0043866">
    <property type="term" value="F:adenylyl-sulfate reductase (thioredoxin) activity"/>
    <property type="evidence" value="ECO:0007669"/>
    <property type="project" value="UniProtKB-EC"/>
</dbReference>
<dbReference type="GO" id="GO:0070814">
    <property type="term" value="P:hydrogen sulfide biosynthetic process"/>
    <property type="evidence" value="ECO:0007669"/>
    <property type="project" value="UniProtKB-UniRule"/>
</dbReference>
<dbReference type="PANTHER" id="PTHR46509:SF1">
    <property type="entry name" value="PHOSPHOADENOSINE PHOSPHOSULFATE REDUCTASE"/>
    <property type="match status" value="1"/>
</dbReference>
<keyword evidence="4" id="KW-0963">Cytoplasm</keyword>
<feature type="binding site" evidence="4">
    <location>
        <position position="139"/>
    </location>
    <ligand>
        <name>[4Fe-4S] cluster</name>
        <dbReference type="ChEBI" id="CHEBI:49883"/>
    </ligand>
</feature>
<dbReference type="Proteomes" id="UP000015480">
    <property type="component" value="Chromosome"/>
</dbReference>
<evidence type="ECO:0000256" key="2">
    <source>
        <dbReference type="ARBA" id="ARBA00023002"/>
    </source>
</evidence>
<keyword evidence="4" id="KW-0411">Iron-sulfur</keyword>
<dbReference type="Gene3D" id="3.40.50.620">
    <property type="entry name" value="HUPs"/>
    <property type="match status" value="1"/>
</dbReference>
<dbReference type="InterPro" id="IPR002500">
    <property type="entry name" value="PAPS_reduct_dom"/>
</dbReference>
<dbReference type="KEGG" id="pami:JCM7686_0466"/>
<comment type="subcellular location">
    <subcellularLocation>
        <location evidence="4">Cytoplasm</location>
    </subcellularLocation>
</comment>
<dbReference type="GO" id="GO:0004604">
    <property type="term" value="F:phosphoadenylyl-sulfate reductase (thioredoxin) activity"/>
    <property type="evidence" value="ECO:0007669"/>
    <property type="project" value="UniProtKB-UniRule"/>
</dbReference>
<feature type="binding site" evidence="4">
    <location>
        <position position="140"/>
    </location>
    <ligand>
        <name>[4Fe-4S] cluster</name>
        <dbReference type="ChEBI" id="CHEBI:49883"/>
    </ligand>
</feature>
<dbReference type="PATRIC" id="fig|1367847.3.peg.410"/>
<evidence type="ECO:0000256" key="3">
    <source>
        <dbReference type="ARBA" id="ARBA00024327"/>
    </source>
</evidence>
<feature type="active site" description="Nucleophile; cysteine thiosulfonate intermediate" evidence="4">
    <location>
        <position position="247"/>
    </location>
</feature>
<dbReference type="HAMAP" id="MF_00063">
    <property type="entry name" value="CysH"/>
    <property type="match status" value="1"/>
</dbReference>
<comment type="catalytic activity">
    <reaction evidence="4">
        <text>[thioredoxin]-disulfide + sulfite + AMP + 2 H(+) = adenosine 5'-phosphosulfate + [thioredoxin]-dithiol</text>
        <dbReference type="Rhea" id="RHEA:21976"/>
        <dbReference type="Rhea" id="RHEA-COMP:10698"/>
        <dbReference type="Rhea" id="RHEA-COMP:10700"/>
        <dbReference type="ChEBI" id="CHEBI:15378"/>
        <dbReference type="ChEBI" id="CHEBI:17359"/>
        <dbReference type="ChEBI" id="CHEBI:29950"/>
        <dbReference type="ChEBI" id="CHEBI:50058"/>
        <dbReference type="ChEBI" id="CHEBI:58243"/>
        <dbReference type="ChEBI" id="CHEBI:456215"/>
        <dbReference type="EC" id="1.8.4.10"/>
    </reaction>
</comment>
<dbReference type="eggNOG" id="COG0175">
    <property type="taxonomic scope" value="Bacteria"/>
</dbReference>
<keyword evidence="2 4" id="KW-0560">Oxidoreductase</keyword>
<dbReference type="EC" id="1.8.4.10" evidence="4"/>
<evidence type="ECO:0000256" key="1">
    <source>
        <dbReference type="ARBA" id="ARBA00009732"/>
    </source>
</evidence>
<dbReference type="NCBIfam" id="NF002537">
    <property type="entry name" value="PRK02090.1"/>
    <property type="match status" value="1"/>
</dbReference>
<keyword evidence="7" id="KW-1185">Reference proteome</keyword>
<protein>
    <recommendedName>
        <fullName evidence="4">Adenosine 5'-phosphosulfate reductase</fullName>
        <shortName evidence="4">APS reductase</shortName>
        <ecNumber evidence="4">1.8.4.10</ecNumber>
    </recommendedName>
    <alternativeName>
        <fullName evidence="4">5'-adenylylsulfate reductase</fullName>
    </alternativeName>
    <alternativeName>
        <fullName evidence="4">Thioredoxin-dependent 5'-adenylylsulfate reductase</fullName>
    </alternativeName>
</protein>
<dbReference type="STRING" id="1367847.JCM7686_0466"/>
<accession>S5XW27</accession>
<dbReference type="InterPro" id="IPR014729">
    <property type="entry name" value="Rossmann-like_a/b/a_fold"/>
</dbReference>
<evidence type="ECO:0000313" key="6">
    <source>
        <dbReference type="EMBL" id="AGT07575.1"/>
    </source>
</evidence>
<keyword evidence="4" id="KW-0408">Iron</keyword>
<dbReference type="HOGENOM" id="CLU_044089_2_1_5"/>
<keyword evidence="4" id="KW-0479">Metal-binding</keyword>
<evidence type="ECO:0000256" key="4">
    <source>
        <dbReference type="HAMAP-Rule" id="MF_00063"/>
    </source>
</evidence>
<comment type="similarity">
    <text evidence="1 4">Belongs to the PAPS reductase family. CysH subfamily.</text>
</comment>
<dbReference type="GO" id="GO:0051539">
    <property type="term" value="F:4 iron, 4 sulfur cluster binding"/>
    <property type="evidence" value="ECO:0007669"/>
    <property type="project" value="UniProtKB-UniRule"/>
</dbReference>
<proteinExistence type="inferred from homology"/>
<comment type="cofactor">
    <cofactor evidence="4">
        <name>[4Fe-4S] cluster</name>
        <dbReference type="ChEBI" id="CHEBI:49883"/>
    </cofactor>
    <text evidence="4">Binds 1 [4Fe-4S] cluster per subunit.</text>
</comment>
<organism evidence="6 7">
    <name type="scientific">Paracoccus aminophilus JCM 7686</name>
    <dbReference type="NCBI Taxonomy" id="1367847"/>
    <lineage>
        <taxon>Bacteria</taxon>
        <taxon>Pseudomonadati</taxon>
        <taxon>Pseudomonadota</taxon>
        <taxon>Alphaproteobacteria</taxon>
        <taxon>Rhodobacterales</taxon>
        <taxon>Paracoccaceae</taxon>
        <taxon>Paracoccus</taxon>
    </lineage>
</organism>
<gene>
    <name evidence="4" type="primary">cysH</name>
    <name evidence="6" type="ORF">JCM7686_0466</name>
</gene>